<gene>
    <name evidence="1" type="ORF">RchiOBHm_Chr5g0075271</name>
</gene>
<organism evidence="1 2">
    <name type="scientific">Rosa chinensis</name>
    <name type="common">China rose</name>
    <dbReference type="NCBI Taxonomy" id="74649"/>
    <lineage>
        <taxon>Eukaryota</taxon>
        <taxon>Viridiplantae</taxon>
        <taxon>Streptophyta</taxon>
        <taxon>Embryophyta</taxon>
        <taxon>Tracheophyta</taxon>
        <taxon>Spermatophyta</taxon>
        <taxon>Magnoliopsida</taxon>
        <taxon>eudicotyledons</taxon>
        <taxon>Gunneridae</taxon>
        <taxon>Pentapetalae</taxon>
        <taxon>rosids</taxon>
        <taxon>fabids</taxon>
        <taxon>Rosales</taxon>
        <taxon>Rosaceae</taxon>
        <taxon>Rosoideae</taxon>
        <taxon>Rosoideae incertae sedis</taxon>
        <taxon>Rosa</taxon>
    </lineage>
</organism>
<dbReference type="Proteomes" id="UP000238479">
    <property type="component" value="Chromosome 5"/>
</dbReference>
<comment type="caution">
    <text evidence="1">The sequence shown here is derived from an EMBL/GenBank/DDBJ whole genome shotgun (WGS) entry which is preliminary data.</text>
</comment>
<keyword evidence="2" id="KW-1185">Reference proteome</keyword>
<reference evidence="1 2" key="1">
    <citation type="journal article" date="2018" name="Nat. Genet.">
        <title>The Rosa genome provides new insights in the design of modern roses.</title>
        <authorList>
            <person name="Bendahmane M."/>
        </authorList>
    </citation>
    <scope>NUCLEOTIDE SEQUENCE [LARGE SCALE GENOMIC DNA]</scope>
    <source>
        <strain evidence="2">cv. Old Blush</strain>
    </source>
</reference>
<sequence>MDRIFIRVLFLAIVLEVGRSTFITFGRFDLILVMELYKSGFLLESGFMLTKSKEIYAVLVAMFREPSHD</sequence>
<name>A0A2P6QLE9_ROSCH</name>
<evidence type="ECO:0000313" key="1">
    <source>
        <dbReference type="EMBL" id="PRQ35000.1"/>
    </source>
</evidence>
<proteinExistence type="predicted"/>
<accession>A0A2P6QLE9</accession>
<dbReference type="EMBL" id="PDCK01000043">
    <property type="protein sequence ID" value="PRQ35000.1"/>
    <property type="molecule type" value="Genomic_DNA"/>
</dbReference>
<evidence type="ECO:0000313" key="2">
    <source>
        <dbReference type="Proteomes" id="UP000238479"/>
    </source>
</evidence>
<protein>
    <submittedName>
        <fullName evidence="1">Uncharacterized protein</fullName>
    </submittedName>
</protein>
<dbReference type="AlphaFoldDB" id="A0A2P6QLE9"/>
<dbReference type="Gramene" id="PRQ35000">
    <property type="protein sequence ID" value="PRQ35000"/>
    <property type="gene ID" value="RchiOBHm_Chr5g0075271"/>
</dbReference>